<name>A0A9N9J5Q7_9GLOM</name>
<evidence type="ECO:0000313" key="2">
    <source>
        <dbReference type="Proteomes" id="UP000789405"/>
    </source>
</evidence>
<dbReference type="OrthoDB" id="2437341at2759"/>
<evidence type="ECO:0000313" key="1">
    <source>
        <dbReference type="EMBL" id="CAG8763619.1"/>
    </source>
</evidence>
<protein>
    <submittedName>
        <fullName evidence="1">24345_t:CDS:1</fullName>
    </submittedName>
</protein>
<proteinExistence type="predicted"/>
<dbReference type="PANTHER" id="PTHR47718">
    <property type="entry name" value="OS01G0519700 PROTEIN"/>
    <property type="match status" value="1"/>
</dbReference>
<dbReference type="AlphaFoldDB" id="A0A9N9J5Q7"/>
<organism evidence="1 2">
    <name type="scientific">Dentiscutata erythropus</name>
    <dbReference type="NCBI Taxonomy" id="1348616"/>
    <lineage>
        <taxon>Eukaryota</taxon>
        <taxon>Fungi</taxon>
        <taxon>Fungi incertae sedis</taxon>
        <taxon>Mucoromycota</taxon>
        <taxon>Glomeromycotina</taxon>
        <taxon>Glomeromycetes</taxon>
        <taxon>Diversisporales</taxon>
        <taxon>Gigasporaceae</taxon>
        <taxon>Dentiscutata</taxon>
    </lineage>
</organism>
<comment type="caution">
    <text evidence="1">The sequence shown here is derived from an EMBL/GenBank/DDBJ whole genome shotgun (WGS) entry which is preliminary data.</text>
</comment>
<dbReference type="EMBL" id="CAJVPY010017769">
    <property type="protein sequence ID" value="CAG8763619.1"/>
    <property type="molecule type" value="Genomic_DNA"/>
</dbReference>
<dbReference type="Proteomes" id="UP000789405">
    <property type="component" value="Unassembled WGS sequence"/>
</dbReference>
<gene>
    <name evidence="1" type="ORF">DERYTH_LOCUS18050</name>
</gene>
<sequence length="499" mass="57760">TICGVSSLRFESLLQELLDFAHELADSFQESVDSSQEIADLSQELLHDEINKTHETYKGQDLAIVNGSLPRIKKPIVFAVDDTFPDWPIAEHYIAEYGRQKGFVAIKIRSKTDHNGHLINLYYKCEFGRTVVRITSFNDHYVEHQLSLDTEFFAPVNRRFSDECNEEIHHLVVNGRCDLATIRSLISVKYPDQLFLTRDLANVVAQLQQEHKVEGNNASQLLKLLYEYKEKDPDWYIEPLIDSISNCLCGIFWMDPSQHERWIRFSQTLMPDETIESFHWVMGQLKKATGILPRILMTDEDLSMKYVSWDFDNSLNLQVTYNNDFVENIYDISQSYLLALIKENEYSSIQEIWRITCLILTRNTELAPITHQLSNATNVNLLRVDNVQEKNFQKSVNKKLQFNKSMSLAKRAITLQGDGENDNELDTFLKSYIEKKILQYEKETKEREMRVLRENYNLGNAIAIKTKNDQLISIDDVANPLHHIGKGAPKKNCIKGAQE</sequence>
<accession>A0A9N9J5Q7</accession>
<feature type="non-terminal residue" evidence="1">
    <location>
        <position position="1"/>
    </location>
</feature>
<reference evidence="1" key="1">
    <citation type="submission" date="2021-06" db="EMBL/GenBank/DDBJ databases">
        <authorList>
            <person name="Kallberg Y."/>
            <person name="Tangrot J."/>
            <person name="Rosling A."/>
        </authorList>
    </citation>
    <scope>NUCLEOTIDE SEQUENCE</scope>
    <source>
        <strain evidence="1">MA453B</strain>
    </source>
</reference>
<keyword evidence="2" id="KW-1185">Reference proteome</keyword>
<feature type="non-terminal residue" evidence="1">
    <location>
        <position position="499"/>
    </location>
</feature>